<keyword evidence="2" id="KW-0812">Transmembrane</keyword>
<dbReference type="Proteomes" id="UP000785679">
    <property type="component" value="Unassembled WGS sequence"/>
</dbReference>
<dbReference type="EMBL" id="RRYP01000963">
    <property type="protein sequence ID" value="TNV86591.1"/>
    <property type="molecule type" value="Genomic_DNA"/>
</dbReference>
<evidence type="ECO:0000256" key="2">
    <source>
        <dbReference type="SAM" id="Phobius"/>
    </source>
</evidence>
<feature type="transmembrane region" description="Helical" evidence="2">
    <location>
        <begin position="39"/>
        <end position="60"/>
    </location>
</feature>
<feature type="region of interest" description="Disordered" evidence="1">
    <location>
        <begin position="1"/>
        <end position="21"/>
    </location>
</feature>
<evidence type="ECO:0000313" key="4">
    <source>
        <dbReference type="Proteomes" id="UP000785679"/>
    </source>
</evidence>
<name>A0A8J8P6U9_HALGN</name>
<keyword evidence="2" id="KW-0472">Membrane</keyword>
<reference evidence="3" key="1">
    <citation type="submission" date="2019-06" db="EMBL/GenBank/DDBJ databases">
        <authorList>
            <person name="Zheng W."/>
        </authorList>
    </citation>
    <scope>NUCLEOTIDE SEQUENCE</scope>
    <source>
        <strain evidence="3">QDHG01</strain>
    </source>
</reference>
<proteinExistence type="predicted"/>
<dbReference type="AlphaFoldDB" id="A0A8J8P6U9"/>
<gene>
    <name evidence="3" type="ORF">FGO68_gene14533</name>
</gene>
<evidence type="ECO:0000256" key="1">
    <source>
        <dbReference type="SAM" id="MobiDB-lite"/>
    </source>
</evidence>
<protein>
    <submittedName>
        <fullName evidence="3">Uncharacterized protein</fullName>
    </submittedName>
</protein>
<sequence length="66" mass="7502">MQCQSLKEIKNGGTNRQSNSPNSVVPIIIIHKRSLKVTWLGRILFVTISCLSILNQYNIIYNLKSN</sequence>
<keyword evidence="2" id="KW-1133">Transmembrane helix</keyword>
<organism evidence="3 4">
    <name type="scientific">Halteria grandinella</name>
    <dbReference type="NCBI Taxonomy" id="5974"/>
    <lineage>
        <taxon>Eukaryota</taxon>
        <taxon>Sar</taxon>
        <taxon>Alveolata</taxon>
        <taxon>Ciliophora</taxon>
        <taxon>Intramacronucleata</taxon>
        <taxon>Spirotrichea</taxon>
        <taxon>Stichotrichia</taxon>
        <taxon>Sporadotrichida</taxon>
        <taxon>Halteriidae</taxon>
        <taxon>Halteria</taxon>
    </lineage>
</organism>
<keyword evidence="4" id="KW-1185">Reference proteome</keyword>
<evidence type="ECO:0000313" key="3">
    <source>
        <dbReference type="EMBL" id="TNV86591.1"/>
    </source>
</evidence>
<accession>A0A8J8P6U9</accession>
<feature type="compositionally biased region" description="Polar residues" evidence="1">
    <location>
        <begin position="12"/>
        <end position="21"/>
    </location>
</feature>
<comment type="caution">
    <text evidence="3">The sequence shown here is derived from an EMBL/GenBank/DDBJ whole genome shotgun (WGS) entry which is preliminary data.</text>
</comment>